<evidence type="ECO:0000259" key="3">
    <source>
        <dbReference type="Pfam" id="PF13359"/>
    </source>
</evidence>
<proteinExistence type="predicted"/>
<dbReference type="GO" id="GO:0046872">
    <property type="term" value="F:metal ion binding"/>
    <property type="evidence" value="ECO:0007669"/>
    <property type="project" value="UniProtKB-KW"/>
</dbReference>
<comment type="cofactor">
    <cofactor evidence="1">
        <name>a divalent metal cation</name>
        <dbReference type="ChEBI" id="CHEBI:60240"/>
    </cofactor>
</comment>
<evidence type="ECO:0000256" key="1">
    <source>
        <dbReference type="ARBA" id="ARBA00001968"/>
    </source>
</evidence>
<keyword evidence="5" id="KW-1185">Reference proteome</keyword>
<evidence type="ECO:0000313" key="5">
    <source>
        <dbReference type="Proteomes" id="UP000723463"/>
    </source>
</evidence>
<keyword evidence="2" id="KW-0479">Metal-binding</keyword>
<dbReference type="AlphaFoldDB" id="A0A9P6EWQ3"/>
<dbReference type="Proteomes" id="UP000723463">
    <property type="component" value="Unassembled WGS sequence"/>
</dbReference>
<gene>
    <name evidence="4" type="ORF">EC957_009875</name>
</gene>
<dbReference type="InterPro" id="IPR027806">
    <property type="entry name" value="HARBI1_dom"/>
</dbReference>
<organism evidence="4 5">
    <name type="scientific">Mortierella hygrophila</name>
    <dbReference type="NCBI Taxonomy" id="979708"/>
    <lineage>
        <taxon>Eukaryota</taxon>
        <taxon>Fungi</taxon>
        <taxon>Fungi incertae sedis</taxon>
        <taxon>Mucoromycota</taxon>
        <taxon>Mortierellomycotina</taxon>
        <taxon>Mortierellomycetes</taxon>
        <taxon>Mortierellales</taxon>
        <taxon>Mortierellaceae</taxon>
        <taxon>Mortierella</taxon>
    </lineage>
</organism>
<sequence>MRSEGIPGHTLLLCKSSAMRINGSLEYMLAVPGSWADPSIFERIDMSKDPHKSQLPLLASKYLLADSAYCLTTTCIPAYKAPAANLPENKNFNFWLPKSRDSKD</sequence>
<evidence type="ECO:0000256" key="2">
    <source>
        <dbReference type="ARBA" id="ARBA00022723"/>
    </source>
</evidence>
<feature type="domain" description="DDE Tnp4" evidence="3">
    <location>
        <begin position="30"/>
        <end position="100"/>
    </location>
</feature>
<comment type="caution">
    <text evidence="4">The sequence shown here is derived from an EMBL/GenBank/DDBJ whole genome shotgun (WGS) entry which is preliminary data.</text>
</comment>
<reference evidence="4" key="1">
    <citation type="journal article" date="2020" name="Fungal Divers.">
        <title>Resolving the Mortierellaceae phylogeny through synthesis of multi-gene phylogenetics and phylogenomics.</title>
        <authorList>
            <person name="Vandepol N."/>
            <person name="Liber J."/>
            <person name="Desiro A."/>
            <person name="Na H."/>
            <person name="Kennedy M."/>
            <person name="Barry K."/>
            <person name="Grigoriev I.V."/>
            <person name="Miller A.N."/>
            <person name="O'Donnell K."/>
            <person name="Stajich J.E."/>
            <person name="Bonito G."/>
        </authorList>
    </citation>
    <scope>NUCLEOTIDE SEQUENCE</scope>
    <source>
        <strain evidence="4">NRRL 2591</strain>
    </source>
</reference>
<accession>A0A9P6EWQ3</accession>
<dbReference type="EMBL" id="JAAAXW010000577">
    <property type="protein sequence ID" value="KAF9536720.1"/>
    <property type="molecule type" value="Genomic_DNA"/>
</dbReference>
<protein>
    <recommendedName>
        <fullName evidence="3">DDE Tnp4 domain-containing protein</fullName>
    </recommendedName>
</protein>
<name>A0A9P6EWQ3_9FUNG</name>
<evidence type="ECO:0000313" key="4">
    <source>
        <dbReference type="EMBL" id="KAF9536720.1"/>
    </source>
</evidence>
<dbReference type="Pfam" id="PF13359">
    <property type="entry name" value="DDE_Tnp_4"/>
    <property type="match status" value="1"/>
</dbReference>